<comment type="caution">
    <text evidence="1">The sequence shown here is derived from an EMBL/GenBank/DDBJ whole genome shotgun (WGS) entry which is preliminary data.</text>
</comment>
<name>A0A9J5XRV3_SOLCO</name>
<dbReference type="EMBL" id="JACXVP010000008">
    <property type="protein sequence ID" value="KAG5590271.1"/>
    <property type="molecule type" value="Genomic_DNA"/>
</dbReference>
<evidence type="ECO:0008006" key="3">
    <source>
        <dbReference type="Google" id="ProtNLM"/>
    </source>
</evidence>
<dbReference type="Proteomes" id="UP000824120">
    <property type="component" value="Chromosome 8"/>
</dbReference>
<keyword evidence="2" id="KW-1185">Reference proteome</keyword>
<evidence type="ECO:0000313" key="2">
    <source>
        <dbReference type="Proteomes" id="UP000824120"/>
    </source>
</evidence>
<dbReference type="OrthoDB" id="1327523at2759"/>
<gene>
    <name evidence="1" type="ORF">H5410_040785</name>
</gene>
<protein>
    <recommendedName>
        <fullName evidence="3">Polyprotein protein</fullName>
    </recommendedName>
</protein>
<accession>A0A9J5XRV3</accession>
<reference evidence="1 2" key="1">
    <citation type="submission" date="2020-09" db="EMBL/GenBank/DDBJ databases">
        <title>De no assembly of potato wild relative species, Solanum commersonii.</title>
        <authorList>
            <person name="Cho K."/>
        </authorList>
    </citation>
    <scope>NUCLEOTIDE SEQUENCE [LARGE SCALE GENOMIC DNA]</scope>
    <source>
        <strain evidence="1">LZ3.2</strain>
        <tissue evidence="1">Leaf</tissue>
    </source>
</reference>
<evidence type="ECO:0000313" key="1">
    <source>
        <dbReference type="EMBL" id="KAG5590271.1"/>
    </source>
</evidence>
<proteinExistence type="predicted"/>
<organism evidence="1 2">
    <name type="scientific">Solanum commersonii</name>
    <name type="common">Commerson's wild potato</name>
    <name type="synonym">Commerson's nightshade</name>
    <dbReference type="NCBI Taxonomy" id="4109"/>
    <lineage>
        <taxon>Eukaryota</taxon>
        <taxon>Viridiplantae</taxon>
        <taxon>Streptophyta</taxon>
        <taxon>Embryophyta</taxon>
        <taxon>Tracheophyta</taxon>
        <taxon>Spermatophyta</taxon>
        <taxon>Magnoliopsida</taxon>
        <taxon>eudicotyledons</taxon>
        <taxon>Gunneridae</taxon>
        <taxon>Pentapetalae</taxon>
        <taxon>asterids</taxon>
        <taxon>lamiids</taxon>
        <taxon>Solanales</taxon>
        <taxon>Solanaceae</taxon>
        <taxon>Solanoideae</taxon>
        <taxon>Solaneae</taxon>
        <taxon>Solanum</taxon>
    </lineage>
</organism>
<dbReference type="AlphaFoldDB" id="A0A9J5XRV3"/>
<sequence length="232" mass="25928">MRQRRRRLPRWTLPRLWTQTHYLQRHLFLLRALRNSGFITSNGQLAYSIDRRVARLEASIPGMIQTPLANVMTLLSATINTLAVRIEVCERGQWASEEVTSLKVAISVLRSDVDQLKSTDMSIIFRMVENPNVLDMPTATTRDEVRVEEVADPEFKAETDEEMLEVTKEVSYKGLIGTVDAMIDIVVQTSLAFTPLADYSSTVIPCEATLGTDAQVPSTIMGIDAQTNGATI</sequence>